<sequence>MRLHQIITGSKNKGRNSISFLNSSGSLYIVYGRGKNIVVLDRNLFQVHLITDAVGADSGDITCICCENLTSLTAVSDGRKIVVFEATMAVASKATWGKCCELCPGGAVTALGWFPHSVCRKPLLLAASSSTSNSLDAHHHMTCWQITWPCVEEENGNSDICKRLWEVESNGQIECLQVSPDGRFIATQCRVPPTTREVDVLSTNPSQMQVWCQTPMLHQPADSSGGLSAATWVPSNLRHPMEVVAFSWRSMPRYLPPGWLANALLTMCSDGVARVWFESSVGCHRTSDVLQSGDVSCSPQRNSLSTDLLPSILLNHPVLCYYFRLWLTLSSNARDTIVIPSSDLAFQLYEPAKGGKFFLAGSINVTDSNLSVLSSDYDTMSCKGPYLIQWMNNKTIDMERKLSRQLQRMILLITSAPISDSISENGLDKFRQHIGLLDQILLKCLSRWRRKHDTLLMLRPSDGSLFVWTINGLDCSTLNRSMLCSFAHRTCNGSVYADGLPNHARDAIQVDPTQHRRVCQTSFSLRSRLPGTDFSHVTPAAAHNSILFTFAFGNGSTTTLQPHLLLIDCFMARSKLAVAVSSELSSDVRNRYLQDIRDIQLVCTTSPEFSGPLILDLYSTVTANGGTLKHQEVECSAFMQPSDSFDVISKTSETSSQADGHDETVISMVYHPMLPLVLTLSASEFIVWHSPLCSPGPLSAPLSPSLRHFGRYRQCGTALRYATFFPCIIAPLHAPSSPTDRALPLSVIAVDSLRELQLFSVDATGAVVNIGNLTPTRDASRSTTSSLLLVIPAPSFSTSSSAFLVVRVYTTVENDNNSLCRIETWRVDLNPKRIINGRAANPEALLTRRKSSPMSSSNIISASSKISDQVLPLEPGIAVTSIKPGPSPISWCDEMLRSPYIIATTCSDGGIRLWTMENIKGNREKSHTTDLSLEWVEWKLPFTEFSHSRIFIPSDLLVQRRNLSEMQKAARNRVCLSTTPRLVPTGGQHYAHVFAVACATNWRMAVGCFVQPTDPLMIVILECESSGGSEWMLEDVVFPSADLCPCQMTSSEIFSSPQADFSWMQSVHLDWVKTEDGGSMLLSFLCNQTLFIFSAQCFDVIAATRTPHHTSSTLLTSLGEVGLRWNCLRQVDLVDTSKSPIFPLLWLPNGLLMFHHSSHIYLFSQWPSNDSLIETNQTATESHQQAQNGESADPSLLNPSDTVETPFGSMGATRLKSAYSSLHLTTMRSRPVLQPLQSAEKRKQLNNTFFNGLGLFEAAQLSNPILPQFHPRQLLEWMNLGRLRFVQALLVHLTRCLSAVDVVCGFDPSSPKATVDSSGRHQRARSISLVISGGIIDTSLETSPPSAPSSSPELEIPPLPLYILLALDSLSFQHLAANSSSNTTFDNFGSLNENSSSLLNEDLALELNDEETKVQIVVRGGTAQGDSWRMSLETLGYLSNGLLANPLWDPNNHEALVSLLKFGNQEARMLSDLLSRYRLPGLSRLDQMYLLGIAELMANTRTEVTDRLSGIATIVPQPPSNFTEHDQSSFPVASELELDDCGLRFVMLMQLYSYLCGTIPLAKRSQLMKEGLTSRSFVWAFHSEADEVLLNFLPSQKQQHHHSDPTSNTSGGLTWTEFRRYGCGWWIHSDVILMQCAEKMARAEFLRTKDPMDSAIFYLAMHKPTVLASLFKSLGNKPLENFFRSDFTLGSPACKQAKLNAFRLLSQHKYVQAAALFLVGGWLEDAIKVCVDSVKDLQLAIVVCRLYSLSRTEFNESGVSPYHKLLRSHVTVHEDPYLRSIAYWVLMEPLNALTTLVQKPSAQIMETSSSSQPSTIFDNEFDFEVCPSVFKLYTYIRSHPLVARHLRLTDEGDRIQSQLRLLDRRLYFRTAYHYNTIGCPTLTLEVLSRLPHMVPSDVSTNMRKVDFSVPGPQNSDGEAQFSFFEPNEDVSALVGDGDFKVVWSDEEEEAKRSHLAEVTDSPSQPSSAAKSNIFQYGDAPDNLGNAASHGPSIHLQMEYWACLRIFTEELCGMFSTASAEGGRLKKLFCSWIENEIIILQKIGAPYKESYLGGAQHFFPVSFDGDNKEQSLFIPIDYHGSRRMDGFVLSPIVGKGESIASPLATQADEQKEYENRLYFRLLSNLEFVQSLIAFCSLHGESGVDLRVVRMELTCLLMDAFSNASELSDVLPQNRLLTSLPLLKSVRSAAFPGFMSLMARPLDLIKTLINDINASLVDLAPPYLRFVRILPTTSTKELQSVATTDGSGVVRRVGLLRNLCMALSAYVFQCLSTGTWRACRQGNAGLAIALVPSTSQSSGRFSELQKPLFPNSEPSDWPGLSSLVSAESARSGSSQHSLLGVLAEAMVAVYMGLCVCALYARDSCALYRLACSARLAESLTWSRVFGGVCHLKPLRPPAPPSRPSSAFSSPTPQPKKRGSFTSPLQTPKPPTPMASSRLQVDQIVPISAKMALPQPSTHADEWFLPPQCSMFTCFLNKPQRSEKLPSEAAFEYDSEDSSPPSDYDDYETAIKHFENSQFRRPPRILDDSVFPAPSSSTDSESTDTPEDLEEVILLPGCDLKIVHLNPDLGVAGFGDILDASPPTATGRQEDNSDISNEADNSEINPSADRQWSDGCSCAWRLMRLAFVQLMAQQLTGLIKLLNLDNDFLTTYAPSLLQSKGLLDEWIVGYTEDLAISCDKGNELSFGISINHNPEKDVNDDDLGGRLGAAPDDSSESALPSSARRAMAKMAHLLNPAASPFQTRNPFSLPVKRLWFCLMSKPGLGELFMRWIYHPRRSTRPSLKPIRLEVPRSSSSNANTSAPLSPSARKGVPCDPVSKVTATPKETELHSSEADGVERSTSTPAQHEFSVNLIHRELEPLLCMCVDRVGYQYVALATPKQLIEISVANLLSPADWFFDDFEYDLESMRNPHLKSHRRASIGDFIFCEKTPLDLADHTHEAYEVGSQGLRGLNSQIFRGLINTPAANLSEHILEFSRRVAPTVLRRSVSGVQKLSAHPLVPFYLCGTASGSVHVLEWNSEEPVVSMLTNTFALTPQGLNTPLSTGVRGNPVSVLHIDTSGKRFGCGDTTGNFGLWNLDFSGSNSHPYFNCHCHGKGILDFAFLEGSSMTFATVGVGSAPPFATGNATGPGSAVTTTATRPGQRILTQSELEAANLIIWDALLPSNCAAVMVFAESPLDAACTCVASIPSSINERQIAVGTKRGEVAILDLRRRPATTLFNPSAHEGSALRSISCDSATDTLITAGADGLVKVWRLSDPRKLLATFRSDGLGGHGNRAATAASIAAAALFRGNQSAAVAAASRPGISEVLPLPSTSTASVADEPESLQLLSTRFLACGVDGCLQLCSITPRPEPIWLSK</sequence>
<dbReference type="InterPro" id="IPR022033">
    <property type="entry name" value="Rav1p_C"/>
</dbReference>
<feature type="region of interest" description="Disordered" evidence="2">
    <location>
        <begin position="1952"/>
        <end position="1971"/>
    </location>
</feature>
<feature type="domain" description="RAVE complex protein Rav1 C-terminal" evidence="3">
    <location>
        <begin position="1536"/>
        <end position="1885"/>
    </location>
</feature>
<accession>A0ABR4Q864</accession>
<keyword evidence="1" id="KW-0853">WD repeat</keyword>
<keyword evidence="5" id="KW-1185">Reference proteome</keyword>
<dbReference type="PROSITE" id="PS50082">
    <property type="entry name" value="WD_REPEATS_2"/>
    <property type="match status" value="1"/>
</dbReference>
<feature type="compositionally biased region" description="Polar residues" evidence="2">
    <location>
        <begin position="2591"/>
        <end position="2607"/>
    </location>
</feature>
<feature type="region of interest" description="Disordered" evidence="2">
    <location>
        <begin position="2513"/>
        <end position="2544"/>
    </location>
</feature>
<feature type="compositionally biased region" description="Basic and acidic residues" evidence="2">
    <location>
        <begin position="2822"/>
        <end position="2835"/>
    </location>
</feature>
<dbReference type="SMART" id="SM00320">
    <property type="entry name" value="WD40"/>
    <property type="match status" value="4"/>
</dbReference>
<feature type="compositionally biased region" description="Polar residues" evidence="2">
    <location>
        <begin position="2789"/>
        <end position="2801"/>
    </location>
</feature>
<gene>
    <name evidence="4" type="ORF">TcWFU_004243</name>
</gene>
<comment type="caution">
    <text evidence="4">The sequence shown here is derived from an EMBL/GenBank/DDBJ whole genome shotgun (WGS) entry which is preliminary data.</text>
</comment>
<organism evidence="4 5">
    <name type="scientific">Taenia crassiceps</name>
    <dbReference type="NCBI Taxonomy" id="6207"/>
    <lineage>
        <taxon>Eukaryota</taxon>
        <taxon>Metazoa</taxon>
        <taxon>Spiralia</taxon>
        <taxon>Lophotrochozoa</taxon>
        <taxon>Platyhelminthes</taxon>
        <taxon>Cestoda</taxon>
        <taxon>Eucestoda</taxon>
        <taxon>Cyclophyllidea</taxon>
        <taxon>Taeniidae</taxon>
        <taxon>Taenia</taxon>
    </lineage>
</organism>
<evidence type="ECO:0000313" key="5">
    <source>
        <dbReference type="Proteomes" id="UP001651158"/>
    </source>
</evidence>
<evidence type="ECO:0000259" key="3">
    <source>
        <dbReference type="Pfam" id="PF12234"/>
    </source>
</evidence>
<proteinExistence type="predicted"/>
<feature type="compositionally biased region" description="Polar residues" evidence="2">
    <location>
        <begin position="1176"/>
        <end position="1190"/>
    </location>
</feature>
<dbReference type="InterPro" id="IPR052208">
    <property type="entry name" value="DmX-like/RAVE_component"/>
</dbReference>
<dbReference type="SUPFAM" id="SSF69322">
    <property type="entry name" value="Tricorn protease domain 2"/>
    <property type="match status" value="1"/>
</dbReference>
<protein>
    <submittedName>
        <fullName evidence="4">DmX-like protein 1</fullName>
    </submittedName>
</protein>
<evidence type="ECO:0000313" key="4">
    <source>
        <dbReference type="EMBL" id="KAL5105767.1"/>
    </source>
</evidence>
<dbReference type="InterPro" id="IPR001680">
    <property type="entry name" value="WD40_rpt"/>
</dbReference>
<feature type="compositionally biased region" description="Polar residues" evidence="2">
    <location>
        <begin position="1960"/>
        <end position="1971"/>
    </location>
</feature>
<dbReference type="EMBL" id="JAKROA010000007">
    <property type="protein sequence ID" value="KAL5105767.1"/>
    <property type="molecule type" value="Genomic_DNA"/>
</dbReference>
<feature type="repeat" description="WD" evidence="1">
    <location>
        <begin position="3219"/>
        <end position="3260"/>
    </location>
</feature>
<evidence type="ECO:0000256" key="1">
    <source>
        <dbReference type="PROSITE-ProRule" id="PRU00221"/>
    </source>
</evidence>
<feature type="region of interest" description="Disordered" evidence="2">
    <location>
        <begin position="2781"/>
        <end position="2839"/>
    </location>
</feature>
<dbReference type="SUPFAM" id="SSF50978">
    <property type="entry name" value="WD40 repeat-like"/>
    <property type="match status" value="1"/>
</dbReference>
<dbReference type="PANTHER" id="PTHR13950:SF9">
    <property type="entry name" value="RABCONNECTIN-3A"/>
    <property type="match status" value="1"/>
</dbReference>
<feature type="region of interest" description="Disordered" evidence="2">
    <location>
        <begin position="2394"/>
        <end position="2435"/>
    </location>
</feature>
<reference evidence="4 5" key="1">
    <citation type="journal article" date="2022" name="Front. Cell. Infect. Microbiol.">
        <title>The Genomes of Two Strains of Taenia crassiceps the Animal Model for the Study of Human Cysticercosis.</title>
        <authorList>
            <person name="Bobes R.J."/>
            <person name="Estrada K."/>
            <person name="Rios-Valencia D.G."/>
            <person name="Calderon-Gallegos A."/>
            <person name="de la Torre P."/>
            <person name="Carrero J.C."/>
            <person name="Sanchez-Flores A."/>
            <person name="Laclette J.P."/>
        </authorList>
    </citation>
    <scope>NUCLEOTIDE SEQUENCE [LARGE SCALE GENOMIC DNA]</scope>
    <source>
        <strain evidence="4">WFUcys</strain>
    </source>
</reference>
<feature type="region of interest" description="Disordered" evidence="2">
    <location>
        <begin position="1176"/>
        <end position="1203"/>
    </location>
</feature>
<name>A0ABR4Q864_9CEST</name>
<dbReference type="InterPro" id="IPR015943">
    <property type="entry name" value="WD40/YVTN_repeat-like_dom_sf"/>
</dbReference>
<feature type="region of interest" description="Disordered" evidence="2">
    <location>
        <begin position="2694"/>
        <end position="2717"/>
    </location>
</feature>
<dbReference type="Proteomes" id="UP001651158">
    <property type="component" value="Unassembled WGS sequence"/>
</dbReference>
<feature type="region of interest" description="Disordered" evidence="2">
    <location>
        <begin position="2577"/>
        <end position="2607"/>
    </location>
</feature>
<dbReference type="PANTHER" id="PTHR13950">
    <property type="entry name" value="RABCONNECTIN-RELATED"/>
    <property type="match status" value="1"/>
</dbReference>
<dbReference type="Gene3D" id="2.130.10.10">
    <property type="entry name" value="YVTN repeat-like/Quinoprotein amine dehydrogenase"/>
    <property type="match status" value="1"/>
</dbReference>
<evidence type="ECO:0000256" key="2">
    <source>
        <dbReference type="SAM" id="MobiDB-lite"/>
    </source>
</evidence>
<dbReference type="InterPro" id="IPR036322">
    <property type="entry name" value="WD40_repeat_dom_sf"/>
</dbReference>
<dbReference type="Pfam" id="PF12234">
    <property type="entry name" value="Rav1p_C"/>
    <property type="match status" value="1"/>
</dbReference>